<evidence type="ECO:0000313" key="6">
    <source>
        <dbReference type="EMBL" id="PMD21606.1"/>
    </source>
</evidence>
<name>A0A2J6Q5P9_9HELO</name>
<dbReference type="Proteomes" id="UP000235672">
    <property type="component" value="Unassembled WGS sequence"/>
</dbReference>
<dbReference type="GO" id="GO:0071949">
    <property type="term" value="F:FAD binding"/>
    <property type="evidence" value="ECO:0007669"/>
    <property type="project" value="InterPro"/>
</dbReference>
<dbReference type="InterPro" id="IPR002938">
    <property type="entry name" value="FAD-bd"/>
</dbReference>
<dbReference type="Gene3D" id="3.40.30.120">
    <property type="match status" value="1"/>
</dbReference>
<dbReference type="GO" id="GO:0016709">
    <property type="term" value="F:oxidoreductase activity, acting on paired donors, with incorporation or reduction of molecular oxygen, NAD(P)H as one donor, and incorporation of one atom of oxygen"/>
    <property type="evidence" value="ECO:0007669"/>
    <property type="project" value="UniProtKB-ARBA"/>
</dbReference>
<dbReference type="EMBL" id="KZ613480">
    <property type="protein sequence ID" value="PMD21606.1"/>
    <property type="molecule type" value="Genomic_DNA"/>
</dbReference>
<proteinExistence type="predicted"/>
<evidence type="ECO:0000259" key="5">
    <source>
        <dbReference type="Pfam" id="PF01494"/>
    </source>
</evidence>
<sequence>MSPPELDILIIGGGPTGLTLALELASQTPIPSFRIIESSTTRSDKSRAFVLHPRTLELLARHGAPLIEKLVPLGVFNAAVRFYAKKAFVYEVGLGEGVMGTDTRYSQSLMISQAETEGVLEDALGRFGIAVERGVRAESLVQDDDGVTCILKTPCEGGGGGGGGDGSEREEEVRCKYVVGCDGAHSIVRKSAGMKFEGGVYPQDFILADVHMKWEQKACFSMFLGSGFLGVFPLNNGIFRLIVSRAQERGKEDDLTVQVFQDVVDEFVPGKTELYDPTWITRFRLHHRMVDCYRKGRCFVAGDAAHIHSPVGGQGMNTGMQDAVNLAWKLGSVLKGQSNDALLDSYDKERSKVGMKLLYTTDRLFEMMATSNPVVLWLRNTAVPWIIPWTMSNQKVKEKRFRFVSQLEIRYRESPIVGQASSWNGQLRGGDRAPDGELSGGDEKKWLLGLCSGVGFHLLLFSGIGDVGLSDQKLEEAGENFLKESNDAVKIHKILTLPNSATRGNGNTDAEGTIHELYGFKEPGYVLVRPDGYISFIGLLSTMDELKRWVKR</sequence>
<dbReference type="PANTHER" id="PTHR43004:SF19">
    <property type="entry name" value="BINDING MONOOXYGENASE, PUTATIVE (JCVI)-RELATED"/>
    <property type="match status" value="1"/>
</dbReference>
<gene>
    <name evidence="6" type="ORF">NA56DRAFT_571692</name>
</gene>
<evidence type="ECO:0000256" key="1">
    <source>
        <dbReference type="ARBA" id="ARBA00001974"/>
    </source>
</evidence>
<evidence type="ECO:0000256" key="2">
    <source>
        <dbReference type="ARBA" id="ARBA00022630"/>
    </source>
</evidence>
<keyword evidence="3" id="KW-0274">FAD</keyword>
<dbReference type="InterPro" id="IPR050641">
    <property type="entry name" value="RIFMO-like"/>
</dbReference>
<evidence type="ECO:0000256" key="4">
    <source>
        <dbReference type="ARBA" id="ARBA00023002"/>
    </source>
</evidence>
<dbReference type="OrthoDB" id="2096480at2759"/>
<organism evidence="6 7">
    <name type="scientific">Hyaloscypha hepaticicola</name>
    <dbReference type="NCBI Taxonomy" id="2082293"/>
    <lineage>
        <taxon>Eukaryota</taxon>
        <taxon>Fungi</taxon>
        <taxon>Dikarya</taxon>
        <taxon>Ascomycota</taxon>
        <taxon>Pezizomycotina</taxon>
        <taxon>Leotiomycetes</taxon>
        <taxon>Helotiales</taxon>
        <taxon>Hyaloscyphaceae</taxon>
        <taxon>Hyaloscypha</taxon>
    </lineage>
</organism>
<protein>
    <recommendedName>
        <fullName evidence="5">FAD-binding domain-containing protein</fullName>
    </recommendedName>
</protein>
<keyword evidence="7" id="KW-1185">Reference proteome</keyword>
<dbReference type="PANTHER" id="PTHR43004">
    <property type="entry name" value="TRK SYSTEM POTASSIUM UPTAKE PROTEIN"/>
    <property type="match status" value="1"/>
</dbReference>
<dbReference type="SUPFAM" id="SSF51905">
    <property type="entry name" value="FAD/NAD(P)-binding domain"/>
    <property type="match status" value="1"/>
</dbReference>
<feature type="domain" description="FAD-binding" evidence="5">
    <location>
        <begin position="6"/>
        <end position="358"/>
    </location>
</feature>
<dbReference type="AlphaFoldDB" id="A0A2J6Q5P9"/>
<comment type="cofactor">
    <cofactor evidence="1">
        <name>FAD</name>
        <dbReference type="ChEBI" id="CHEBI:57692"/>
    </cofactor>
</comment>
<dbReference type="STRING" id="1745343.A0A2J6Q5P9"/>
<reference evidence="6 7" key="1">
    <citation type="submission" date="2016-05" db="EMBL/GenBank/DDBJ databases">
        <title>A degradative enzymes factory behind the ericoid mycorrhizal symbiosis.</title>
        <authorList>
            <consortium name="DOE Joint Genome Institute"/>
            <person name="Martino E."/>
            <person name="Morin E."/>
            <person name="Grelet G."/>
            <person name="Kuo A."/>
            <person name="Kohler A."/>
            <person name="Daghino S."/>
            <person name="Barry K."/>
            <person name="Choi C."/>
            <person name="Cichocki N."/>
            <person name="Clum A."/>
            <person name="Copeland A."/>
            <person name="Hainaut M."/>
            <person name="Haridas S."/>
            <person name="Labutti K."/>
            <person name="Lindquist E."/>
            <person name="Lipzen A."/>
            <person name="Khouja H.-R."/>
            <person name="Murat C."/>
            <person name="Ohm R."/>
            <person name="Olson A."/>
            <person name="Spatafora J."/>
            <person name="Veneault-Fourrey C."/>
            <person name="Henrissat B."/>
            <person name="Grigoriev I."/>
            <person name="Martin F."/>
            <person name="Perotto S."/>
        </authorList>
    </citation>
    <scope>NUCLEOTIDE SEQUENCE [LARGE SCALE GENOMIC DNA]</scope>
    <source>
        <strain evidence="6 7">UAMH 7357</strain>
    </source>
</reference>
<evidence type="ECO:0000256" key="3">
    <source>
        <dbReference type="ARBA" id="ARBA00022827"/>
    </source>
</evidence>
<keyword evidence="2" id="KW-0285">Flavoprotein</keyword>
<dbReference type="PRINTS" id="PR00420">
    <property type="entry name" value="RNGMNOXGNASE"/>
</dbReference>
<dbReference type="Gene3D" id="3.50.50.60">
    <property type="entry name" value="FAD/NAD(P)-binding domain"/>
    <property type="match status" value="1"/>
</dbReference>
<keyword evidence="4" id="KW-0560">Oxidoreductase</keyword>
<evidence type="ECO:0000313" key="7">
    <source>
        <dbReference type="Proteomes" id="UP000235672"/>
    </source>
</evidence>
<dbReference type="Pfam" id="PF01494">
    <property type="entry name" value="FAD_binding_3"/>
    <property type="match status" value="1"/>
</dbReference>
<dbReference type="Gene3D" id="3.30.70.2450">
    <property type="match status" value="1"/>
</dbReference>
<dbReference type="InterPro" id="IPR036188">
    <property type="entry name" value="FAD/NAD-bd_sf"/>
</dbReference>
<accession>A0A2J6Q5P9</accession>